<name>X1ARF3_9ZZZZ</name>
<dbReference type="Gene3D" id="3.40.50.300">
    <property type="entry name" value="P-loop containing nucleotide triphosphate hydrolases"/>
    <property type="match status" value="1"/>
</dbReference>
<feature type="region of interest" description="Disordered" evidence="1">
    <location>
        <begin position="137"/>
        <end position="161"/>
    </location>
</feature>
<accession>X1ARF3</accession>
<evidence type="ECO:0000313" key="2">
    <source>
        <dbReference type="EMBL" id="GAG85295.1"/>
    </source>
</evidence>
<organism evidence="2">
    <name type="scientific">marine sediment metagenome</name>
    <dbReference type="NCBI Taxonomy" id="412755"/>
    <lineage>
        <taxon>unclassified sequences</taxon>
        <taxon>metagenomes</taxon>
        <taxon>ecological metagenomes</taxon>
    </lineage>
</organism>
<evidence type="ECO:0000256" key="1">
    <source>
        <dbReference type="SAM" id="MobiDB-lite"/>
    </source>
</evidence>
<comment type="caution">
    <text evidence="2">The sequence shown here is derived from an EMBL/GenBank/DDBJ whole genome shotgun (WGS) entry which is preliminary data.</text>
</comment>
<dbReference type="EMBL" id="BART01011452">
    <property type="protein sequence ID" value="GAG85295.1"/>
    <property type="molecule type" value="Genomic_DNA"/>
</dbReference>
<sequence>MTCELLVKFFAFLFNVGTLCAGFDADCRCIIYAKPTKSLMRFTQCIGRMLRTAEGKEKAILLDHSGTIEDLGFPEDIEINELNDGKNTKAIVEKIEKEQKEKKPKKCKSCSHMKEAGENKCSECGFEPRHTENVEVKDGELKLLKGSSKPKKQDKQQYWSE</sequence>
<gene>
    <name evidence="2" type="ORF">S01H4_24400</name>
</gene>
<protein>
    <recommendedName>
        <fullName evidence="3">Helicase C-terminal domain-containing protein</fullName>
    </recommendedName>
</protein>
<feature type="non-terminal residue" evidence="2">
    <location>
        <position position="161"/>
    </location>
</feature>
<dbReference type="AlphaFoldDB" id="X1ARF3"/>
<proteinExistence type="predicted"/>
<dbReference type="InterPro" id="IPR027417">
    <property type="entry name" value="P-loop_NTPase"/>
</dbReference>
<reference evidence="2" key="1">
    <citation type="journal article" date="2014" name="Front. Microbiol.">
        <title>High frequency of phylogenetically diverse reductive dehalogenase-homologous genes in deep subseafloor sedimentary metagenomes.</title>
        <authorList>
            <person name="Kawai M."/>
            <person name="Futagami T."/>
            <person name="Toyoda A."/>
            <person name="Takaki Y."/>
            <person name="Nishi S."/>
            <person name="Hori S."/>
            <person name="Arai W."/>
            <person name="Tsubouchi T."/>
            <person name="Morono Y."/>
            <person name="Uchiyama I."/>
            <person name="Ito T."/>
            <person name="Fujiyama A."/>
            <person name="Inagaki F."/>
            <person name="Takami H."/>
        </authorList>
    </citation>
    <scope>NUCLEOTIDE SEQUENCE</scope>
    <source>
        <strain evidence="2">Expedition CK06-06</strain>
    </source>
</reference>
<evidence type="ECO:0008006" key="3">
    <source>
        <dbReference type="Google" id="ProtNLM"/>
    </source>
</evidence>